<comment type="catalytic activity">
    <reaction evidence="13 14">
        <text>UDP-N-acetyl-alpha-D-muramate + L-alanine + ATP = UDP-N-acetyl-alpha-D-muramoyl-L-alanine + ADP + phosphate + H(+)</text>
        <dbReference type="Rhea" id="RHEA:23372"/>
        <dbReference type="ChEBI" id="CHEBI:15378"/>
        <dbReference type="ChEBI" id="CHEBI:30616"/>
        <dbReference type="ChEBI" id="CHEBI:43474"/>
        <dbReference type="ChEBI" id="CHEBI:57972"/>
        <dbReference type="ChEBI" id="CHEBI:70757"/>
        <dbReference type="ChEBI" id="CHEBI:83898"/>
        <dbReference type="ChEBI" id="CHEBI:456216"/>
        <dbReference type="EC" id="6.3.2.8"/>
    </reaction>
</comment>
<keyword evidence="6 14" id="KW-0132">Cell division</keyword>
<dbReference type="InterPro" id="IPR036615">
    <property type="entry name" value="Mur_ligase_C_dom_sf"/>
</dbReference>
<keyword evidence="4 14" id="KW-0963">Cytoplasm</keyword>
<dbReference type="InterPro" id="IPR004101">
    <property type="entry name" value="Mur_ligase_C"/>
</dbReference>
<dbReference type="AlphaFoldDB" id="A0A4Q8AAT4"/>
<dbReference type="GO" id="GO:0005737">
    <property type="term" value="C:cytoplasm"/>
    <property type="evidence" value="ECO:0007669"/>
    <property type="project" value="UniProtKB-SubCell"/>
</dbReference>
<dbReference type="EC" id="6.3.2.8" evidence="3 14"/>
<evidence type="ECO:0000259" key="17">
    <source>
        <dbReference type="Pfam" id="PF08245"/>
    </source>
</evidence>
<evidence type="ECO:0000256" key="14">
    <source>
        <dbReference type="HAMAP-Rule" id="MF_00046"/>
    </source>
</evidence>
<dbReference type="PANTHER" id="PTHR43445">
    <property type="entry name" value="UDP-N-ACETYLMURAMATE--L-ALANINE LIGASE-RELATED"/>
    <property type="match status" value="1"/>
</dbReference>
<organism evidence="18 19">
    <name type="scientific">Zhihengliuella halotolerans</name>
    <dbReference type="NCBI Taxonomy" id="370736"/>
    <lineage>
        <taxon>Bacteria</taxon>
        <taxon>Bacillati</taxon>
        <taxon>Actinomycetota</taxon>
        <taxon>Actinomycetes</taxon>
        <taxon>Micrococcales</taxon>
        <taxon>Micrococcaceae</taxon>
        <taxon>Zhihengliuella</taxon>
    </lineage>
</organism>
<dbReference type="EMBL" id="SHLA01000001">
    <property type="protein sequence ID" value="RZU61104.1"/>
    <property type="molecule type" value="Genomic_DNA"/>
</dbReference>
<keyword evidence="8 14" id="KW-0067">ATP-binding</keyword>
<evidence type="ECO:0000259" key="16">
    <source>
        <dbReference type="Pfam" id="PF02875"/>
    </source>
</evidence>
<feature type="domain" description="Mur ligase N-terminal catalytic" evidence="15">
    <location>
        <begin position="28"/>
        <end position="125"/>
    </location>
</feature>
<reference evidence="18 19" key="1">
    <citation type="submission" date="2019-02" db="EMBL/GenBank/DDBJ databases">
        <title>Sequencing the genomes of 1000 actinobacteria strains.</title>
        <authorList>
            <person name="Klenk H.-P."/>
        </authorList>
    </citation>
    <scope>NUCLEOTIDE SEQUENCE [LARGE SCALE GENOMIC DNA]</scope>
    <source>
        <strain evidence="18 19">DSM 17364</strain>
    </source>
</reference>
<keyword evidence="7 14" id="KW-0547">Nucleotide-binding</keyword>
<sequence>MVEIREEEKDAMTQNVEQPRRLEDLGRVHFLGLGGVGVSAVARLMQARGATISGTDAKELPVLRELAGGGARVHVGYAAENLGDVDTVVASSIIKAGNPEYDEAVRRGVRILHRSEGLAATMEGHRVVTVAGTHGKTTTTSLVAVMLREAGMAPSFAIGANVGGLGVNAELGDGRIFVAEADESDGSFMNYAPDVAVVTNVEADHLDHYGTAEAVHESFYRFVSLLPVGGLLIACADDDGAAALAARVRRERPDVRVQTYGFASGADFRLADAHAEGLRYGCDLHFGDGGSARMDLAVPGDHNLLNAAAAFAVGAELGMEPARAVAGLAAFSGAARRFEYRGEASGVRVYDDYAHHPTEVTAALRAGRAVADGHRVHVLFQPHLFSRTKEFAADFAAALSLADSAHVLEIYPAREAPIEGVTSALVTAALDTAGGAVAAEEAAARLAEAAAPGDIVMTIGAGDVTEYGPRILDSLRATAAPAG</sequence>
<accession>A0A4Q8AAT4</accession>
<dbReference type="InterPro" id="IPR005758">
    <property type="entry name" value="UDP-N-AcMur_Ala_ligase_MurC"/>
</dbReference>
<dbReference type="GO" id="GO:0005524">
    <property type="term" value="F:ATP binding"/>
    <property type="evidence" value="ECO:0007669"/>
    <property type="project" value="UniProtKB-UniRule"/>
</dbReference>
<evidence type="ECO:0000256" key="7">
    <source>
        <dbReference type="ARBA" id="ARBA00022741"/>
    </source>
</evidence>
<dbReference type="GO" id="GO:0008360">
    <property type="term" value="P:regulation of cell shape"/>
    <property type="evidence" value="ECO:0007669"/>
    <property type="project" value="UniProtKB-KW"/>
</dbReference>
<name>A0A4Q8AAT4_9MICC</name>
<dbReference type="UniPathway" id="UPA00219"/>
<feature type="domain" description="Mur ligase C-terminal" evidence="16">
    <location>
        <begin position="336"/>
        <end position="462"/>
    </location>
</feature>
<evidence type="ECO:0000256" key="11">
    <source>
        <dbReference type="ARBA" id="ARBA00023306"/>
    </source>
</evidence>
<dbReference type="SUPFAM" id="SSF51984">
    <property type="entry name" value="MurCD N-terminal domain"/>
    <property type="match status" value="1"/>
</dbReference>
<evidence type="ECO:0000256" key="10">
    <source>
        <dbReference type="ARBA" id="ARBA00022984"/>
    </source>
</evidence>
<evidence type="ECO:0000256" key="12">
    <source>
        <dbReference type="ARBA" id="ARBA00023316"/>
    </source>
</evidence>
<comment type="caution">
    <text evidence="18">The sequence shown here is derived from an EMBL/GenBank/DDBJ whole genome shotgun (WGS) entry which is preliminary data.</text>
</comment>
<keyword evidence="5 14" id="KW-0436">Ligase</keyword>
<dbReference type="Pfam" id="PF08245">
    <property type="entry name" value="Mur_ligase_M"/>
    <property type="match status" value="1"/>
</dbReference>
<comment type="similarity">
    <text evidence="14">Belongs to the MurCDEF family.</text>
</comment>
<evidence type="ECO:0000256" key="5">
    <source>
        <dbReference type="ARBA" id="ARBA00022598"/>
    </source>
</evidence>
<dbReference type="Gene3D" id="3.40.1190.10">
    <property type="entry name" value="Mur-like, catalytic domain"/>
    <property type="match status" value="1"/>
</dbReference>
<evidence type="ECO:0000256" key="6">
    <source>
        <dbReference type="ARBA" id="ARBA00022618"/>
    </source>
</evidence>
<feature type="binding site" evidence="14">
    <location>
        <begin position="132"/>
        <end position="138"/>
    </location>
    <ligand>
        <name>ATP</name>
        <dbReference type="ChEBI" id="CHEBI:30616"/>
    </ligand>
</feature>
<keyword evidence="10 14" id="KW-0573">Peptidoglycan synthesis</keyword>
<gene>
    <name evidence="14" type="primary">murC</name>
    <name evidence="18" type="ORF">EV380_0661</name>
</gene>
<dbReference type="GO" id="GO:0009252">
    <property type="term" value="P:peptidoglycan biosynthetic process"/>
    <property type="evidence" value="ECO:0007669"/>
    <property type="project" value="UniProtKB-UniRule"/>
</dbReference>
<protein>
    <recommendedName>
        <fullName evidence="3 14">UDP-N-acetylmuramate--L-alanine ligase</fullName>
        <ecNumber evidence="3 14">6.3.2.8</ecNumber>
    </recommendedName>
    <alternativeName>
        <fullName evidence="14">UDP-N-acetylmuramoyl-L-alanine synthetase</fullName>
    </alternativeName>
</protein>
<dbReference type="InterPro" id="IPR036565">
    <property type="entry name" value="Mur-like_cat_sf"/>
</dbReference>
<evidence type="ECO:0000256" key="13">
    <source>
        <dbReference type="ARBA" id="ARBA00047833"/>
    </source>
</evidence>
<evidence type="ECO:0000256" key="2">
    <source>
        <dbReference type="ARBA" id="ARBA00004752"/>
    </source>
</evidence>
<dbReference type="InterPro" id="IPR050061">
    <property type="entry name" value="MurCDEF_pg_biosynth"/>
</dbReference>
<comment type="subcellular location">
    <subcellularLocation>
        <location evidence="1 14">Cytoplasm</location>
    </subcellularLocation>
</comment>
<evidence type="ECO:0000256" key="4">
    <source>
        <dbReference type="ARBA" id="ARBA00022490"/>
    </source>
</evidence>
<feature type="domain" description="Mur ligase central" evidence="17">
    <location>
        <begin position="130"/>
        <end position="313"/>
    </location>
</feature>
<keyword evidence="12 14" id="KW-0961">Cell wall biogenesis/degradation</keyword>
<dbReference type="NCBIfam" id="TIGR01082">
    <property type="entry name" value="murC"/>
    <property type="match status" value="1"/>
</dbReference>
<dbReference type="SUPFAM" id="SSF53244">
    <property type="entry name" value="MurD-like peptide ligases, peptide-binding domain"/>
    <property type="match status" value="1"/>
</dbReference>
<dbReference type="Gene3D" id="3.40.50.720">
    <property type="entry name" value="NAD(P)-binding Rossmann-like Domain"/>
    <property type="match status" value="1"/>
</dbReference>
<dbReference type="GO" id="GO:0051301">
    <property type="term" value="P:cell division"/>
    <property type="evidence" value="ECO:0007669"/>
    <property type="project" value="UniProtKB-KW"/>
</dbReference>
<dbReference type="InterPro" id="IPR000713">
    <property type="entry name" value="Mur_ligase_N"/>
</dbReference>
<keyword evidence="19" id="KW-1185">Reference proteome</keyword>
<comment type="pathway">
    <text evidence="2 14">Cell wall biogenesis; peptidoglycan biosynthesis.</text>
</comment>
<dbReference type="GO" id="GO:0008763">
    <property type="term" value="F:UDP-N-acetylmuramate-L-alanine ligase activity"/>
    <property type="evidence" value="ECO:0007669"/>
    <property type="project" value="UniProtKB-UniRule"/>
</dbReference>
<dbReference type="Pfam" id="PF01225">
    <property type="entry name" value="Mur_ligase"/>
    <property type="match status" value="1"/>
</dbReference>
<evidence type="ECO:0000313" key="19">
    <source>
        <dbReference type="Proteomes" id="UP000292685"/>
    </source>
</evidence>
<evidence type="ECO:0000256" key="1">
    <source>
        <dbReference type="ARBA" id="ARBA00004496"/>
    </source>
</evidence>
<evidence type="ECO:0000259" key="15">
    <source>
        <dbReference type="Pfam" id="PF01225"/>
    </source>
</evidence>
<comment type="function">
    <text evidence="14">Cell wall formation.</text>
</comment>
<dbReference type="Pfam" id="PF02875">
    <property type="entry name" value="Mur_ligase_C"/>
    <property type="match status" value="1"/>
</dbReference>
<evidence type="ECO:0000256" key="9">
    <source>
        <dbReference type="ARBA" id="ARBA00022960"/>
    </source>
</evidence>
<evidence type="ECO:0000256" key="8">
    <source>
        <dbReference type="ARBA" id="ARBA00022840"/>
    </source>
</evidence>
<dbReference type="Proteomes" id="UP000292685">
    <property type="component" value="Unassembled WGS sequence"/>
</dbReference>
<dbReference type="PANTHER" id="PTHR43445:SF3">
    <property type="entry name" value="UDP-N-ACETYLMURAMATE--L-ALANINE LIGASE"/>
    <property type="match status" value="1"/>
</dbReference>
<evidence type="ECO:0000256" key="3">
    <source>
        <dbReference type="ARBA" id="ARBA00012211"/>
    </source>
</evidence>
<dbReference type="GO" id="GO:0071555">
    <property type="term" value="P:cell wall organization"/>
    <property type="evidence" value="ECO:0007669"/>
    <property type="project" value="UniProtKB-KW"/>
</dbReference>
<dbReference type="SUPFAM" id="SSF53623">
    <property type="entry name" value="MurD-like peptide ligases, catalytic domain"/>
    <property type="match status" value="1"/>
</dbReference>
<dbReference type="HAMAP" id="MF_00046">
    <property type="entry name" value="MurC"/>
    <property type="match status" value="1"/>
</dbReference>
<dbReference type="Gene3D" id="3.90.190.20">
    <property type="entry name" value="Mur ligase, C-terminal domain"/>
    <property type="match status" value="1"/>
</dbReference>
<keyword evidence="11 14" id="KW-0131">Cell cycle</keyword>
<evidence type="ECO:0000313" key="18">
    <source>
        <dbReference type="EMBL" id="RZU61104.1"/>
    </source>
</evidence>
<proteinExistence type="inferred from homology"/>
<keyword evidence="9 14" id="KW-0133">Cell shape</keyword>
<dbReference type="InterPro" id="IPR013221">
    <property type="entry name" value="Mur_ligase_cen"/>
</dbReference>